<dbReference type="PANTHER" id="PTHR34677">
    <property type="match status" value="1"/>
</dbReference>
<reference evidence="2 3" key="2">
    <citation type="submission" date="2020-08" db="EMBL/GenBank/DDBJ databases">
        <title>Adhaeribacter dokdonensis sp. nov., isolated from the rhizosphere of Elymus tsukushiensis, a plant native to the Dokdo Islands, Republic of Korea.</title>
        <authorList>
            <person name="Ghim S.Y."/>
        </authorList>
    </citation>
    <scope>NUCLEOTIDE SEQUENCE [LARGE SCALE GENOMIC DNA]</scope>
    <source>
        <strain evidence="2 3">KUDC8001</strain>
    </source>
</reference>
<dbReference type="SUPFAM" id="SSF48726">
    <property type="entry name" value="Immunoglobulin"/>
    <property type="match status" value="1"/>
</dbReference>
<dbReference type="EMBL" id="CP055153">
    <property type="protein sequence ID" value="QMU30467.1"/>
    <property type="molecule type" value="Genomic_DNA"/>
</dbReference>
<dbReference type="GO" id="GO:0016020">
    <property type="term" value="C:membrane"/>
    <property type="evidence" value="ECO:0007669"/>
    <property type="project" value="InterPro"/>
</dbReference>
<dbReference type="GO" id="GO:0004553">
    <property type="term" value="F:hydrolase activity, hydrolyzing O-glycosyl compounds"/>
    <property type="evidence" value="ECO:0007669"/>
    <property type="project" value="UniProtKB-ARBA"/>
</dbReference>
<dbReference type="PANTHER" id="PTHR34677:SF3">
    <property type="entry name" value="BACTERIAL IG-LIKE DOMAIN-CONTAINING PROTEIN"/>
    <property type="match status" value="1"/>
</dbReference>
<dbReference type="GO" id="GO:0005975">
    <property type="term" value="P:carbohydrate metabolic process"/>
    <property type="evidence" value="ECO:0007669"/>
    <property type="project" value="UniProtKB-ARBA"/>
</dbReference>
<dbReference type="InterPro" id="IPR013783">
    <property type="entry name" value="Ig-like_fold"/>
</dbReference>
<name>A0A7L7LCJ5_9BACT</name>
<dbReference type="SUPFAM" id="SSF49899">
    <property type="entry name" value="Concanavalin A-like lectins/glucanases"/>
    <property type="match status" value="1"/>
</dbReference>
<feature type="domain" description="Ig-like" evidence="1">
    <location>
        <begin position="101"/>
        <end position="191"/>
    </location>
</feature>
<dbReference type="Proteomes" id="UP000514509">
    <property type="component" value="Chromosome"/>
</dbReference>
<dbReference type="InterPro" id="IPR013320">
    <property type="entry name" value="ConA-like_dom_sf"/>
</dbReference>
<dbReference type="PROSITE" id="PS50835">
    <property type="entry name" value="IG_LIKE"/>
    <property type="match status" value="1"/>
</dbReference>
<dbReference type="KEGG" id="add:HUW48_21660"/>
<dbReference type="RefSeq" id="WP_182412914.1">
    <property type="nucleotide sequence ID" value="NZ_CP055153.1"/>
</dbReference>
<keyword evidence="3" id="KW-1185">Reference proteome</keyword>
<dbReference type="InterPro" id="IPR036179">
    <property type="entry name" value="Ig-like_dom_sf"/>
</dbReference>
<dbReference type="Gene3D" id="2.60.120.200">
    <property type="match status" value="1"/>
</dbReference>
<evidence type="ECO:0000313" key="2">
    <source>
        <dbReference type="EMBL" id="QMU30467.1"/>
    </source>
</evidence>
<dbReference type="InterPro" id="IPR006644">
    <property type="entry name" value="Cadg"/>
</dbReference>
<evidence type="ECO:0000259" key="1">
    <source>
        <dbReference type="PROSITE" id="PS50835"/>
    </source>
</evidence>
<dbReference type="InterPro" id="IPR044016">
    <property type="entry name" value="Big_13"/>
</dbReference>
<dbReference type="SUPFAM" id="SSF49313">
    <property type="entry name" value="Cadherin-like"/>
    <property type="match status" value="1"/>
</dbReference>
<dbReference type="Pfam" id="PF05345">
    <property type="entry name" value="He_PIG"/>
    <property type="match status" value="1"/>
</dbReference>
<dbReference type="Gene3D" id="2.60.40.10">
    <property type="entry name" value="Immunoglobulins"/>
    <property type="match status" value="4"/>
</dbReference>
<accession>A0A7L7LCJ5</accession>
<organism evidence="2 3">
    <name type="scientific">Adhaeribacter radiodurans</name>
    <dbReference type="NCBI Taxonomy" id="2745197"/>
    <lineage>
        <taxon>Bacteria</taxon>
        <taxon>Pseudomonadati</taxon>
        <taxon>Bacteroidota</taxon>
        <taxon>Cytophagia</taxon>
        <taxon>Cytophagales</taxon>
        <taxon>Hymenobacteraceae</taxon>
        <taxon>Adhaeribacter</taxon>
    </lineage>
</organism>
<dbReference type="InterPro" id="IPR007110">
    <property type="entry name" value="Ig-like_dom"/>
</dbReference>
<dbReference type="InterPro" id="IPR044048">
    <property type="entry name" value="Big_12"/>
</dbReference>
<dbReference type="SMART" id="SM00736">
    <property type="entry name" value="CADG"/>
    <property type="match status" value="1"/>
</dbReference>
<dbReference type="NCBIfam" id="TIGR04131">
    <property type="entry name" value="Bac_Flav_CTERM"/>
    <property type="match status" value="1"/>
</dbReference>
<dbReference type="GO" id="GO:0005509">
    <property type="term" value="F:calcium ion binding"/>
    <property type="evidence" value="ECO:0007669"/>
    <property type="project" value="InterPro"/>
</dbReference>
<reference evidence="2 3" key="1">
    <citation type="submission" date="2020-06" db="EMBL/GenBank/DDBJ databases">
        <authorList>
            <person name="Hwang Y.J."/>
        </authorList>
    </citation>
    <scope>NUCLEOTIDE SEQUENCE [LARGE SCALE GENOMIC DNA]</scope>
    <source>
        <strain evidence="2 3">KUDC8001</strain>
    </source>
</reference>
<dbReference type="Pfam" id="PF13385">
    <property type="entry name" value="Laminin_G_3"/>
    <property type="match status" value="1"/>
</dbReference>
<dbReference type="InterPro" id="IPR015919">
    <property type="entry name" value="Cadherin-like_sf"/>
</dbReference>
<dbReference type="InterPro" id="IPR026341">
    <property type="entry name" value="T9SS_type_B"/>
</dbReference>
<evidence type="ECO:0000313" key="3">
    <source>
        <dbReference type="Proteomes" id="UP000514509"/>
    </source>
</evidence>
<gene>
    <name evidence="2" type="ORF">HUW48_21660</name>
</gene>
<dbReference type="Pfam" id="PF19078">
    <property type="entry name" value="Big_12"/>
    <property type="match status" value="1"/>
</dbReference>
<sequence length="1432" mass="151870">MSKSILYITFCFLFAHWQQGWAHILLNSTTTTLFTSTFTPPKKTDTAPHNIFDRNIHLEGISEKTAFPEKITLSPFGIIYNQAYSSSNNFALIPTKANETPEITTQPVSVTINSDENASFTVVASGDPLSYQWQVDTGNGTFANITNNEVYSGATTATLTITSAPYSMNNYTYRVQISDGEVVTSDNAVLTITKRVPVITQPKITIPAIAEDLAKEQNLGAEISSLLAGAVSSPEGLEIGIAVTGRDVTNGTWEFFQNNTWYTFDLSNTPADANALLLPPTAKIRFVPTANFNGTASFTFRAWDQSAGTAYSVADITTGDTTAYSAASGTATITVSAVNDEPVITSSIRVNGLNFDGTKGYVSIPELNLEGDYTIEAWVNVAQHQTWARVADLGNGPNQDNILATFNTAQHLEMQTFIGGNQGSSLAANSAFPTGVWKHVAVVNNGAGTGTLYIDGLLVGSGNQNVPRDAVRALNYLAKSNWANDAYFNGKMREVRIWDVARTQTQIQESKDLQLAGNEEGLEVYYKFAEGTGTTLTDATTNGKNGTIHEGATWAVEAFPVTSVTTPEDTEHMITGVQVSDPDAGSEKITLTLNVANGIIKIKNDVSNGIAAGDITTNNSNAVTINAPLAAINETLAKNGLIYAPNANYSGTDNLVLTLNDNGLAGAGGSKISSLTITVIVEPINDIPVITSTPISSASEGNNYAYTLTATDADVTDKLIFSAPILPGWLSFNAATGVLSGIPKQTDAGTHPVTLRVTDGKITLDQTFTITVGLLPLAPVIVGVTEDTGNNTDGITADNSLILRGTAQSEVTVKIVATGLGDMGTTTSDGAGNWAFTFANVLPDGVYSFTANAINAANQDGPFSAPFRVEIDTKAPETTILSAPLANSSSTAAIFDFASSEAESGFEVSLDNAAYVTSTNRLTLTSLAEGTHELKVRALDKAGNIDVTPASHTWTIDLNAPTVTISTTAPTPINVPFEVTITFSEEVNNFDATDLTLKNATATAFTAVSKQIYTAVIAPIADGEVTVNVAAAVAQDGSNSGNVASNELKIIFDATKPTGYAVSFEQPQIDVTNQGNITLKITGAEIGTTYFYTITGENSGTPVTGTGLVEQAQFDITALNLTELPNGPVTVSLYLVDAAGNQGETITNQIIKNTKDVVAIKQSDNIRVPLGTPFQQLPLPVTLEVTYSSGEKEEVPVTWQPGSYNPDATGQYELTGILTLSSGTTNLNNIPAKIIVSVESNQVPTAITLSNTTFSPNVTPSDAIGKLETADADDTQFTYTLVTGQGDTHNGLFNIVGDQLFLKSNAGLSGQTQFTIRVKSTDSFNNSIEQSFTLTKAAYPITADQLKIVNAFSPNGDGINDEWTIPELKFYNQVQIEVFDRSGVRLFYTTDPEKGWNGQNANGKVLPGSYLFIIQVADINLTKKGVVTVLKK</sequence>
<dbReference type="InterPro" id="IPR011081">
    <property type="entry name" value="Big_4"/>
</dbReference>
<protein>
    <submittedName>
        <fullName evidence="2">Gliding motility-associated C-terminal domain-containing protein</fullName>
    </submittedName>
</protein>
<dbReference type="Pfam" id="PF19077">
    <property type="entry name" value="Big_13"/>
    <property type="match status" value="1"/>
</dbReference>
<proteinExistence type="predicted"/>
<dbReference type="Pfam" id="PF07532">
    <property type="entry name" value="Big_4"/>
    <property type="match status" value="1"/>
</dbReference>
<dbReference type="Pfam" id="PF13585">
    <property type="entry name" value="CHU_C"/>
    <property type="match status" value="1"/>
</dbReference>